<accession>A0A6P5FXT1</accession>
<gene>
    <name evidence="4" type="primary">LOC109718825</name>
</gene>
<dbReference type="PANTHER" id="PTHR33143">
    <property type="entry name" value="F16F4.1 PROTEIN-RELATED"/>
    <property type="match status" value="1"/>
</dbReference>
<dbReference type="PANTHER" id="PTHR33143:SF69">
    <property type="entry name" value="OS06G0603300 PROTEIN"/>
    <property type="match status" value="1"/>
</dbReference>
<feature type="region of interest" description="Disordered" evidence="1">
    <location>
        <begin position="16"/>
        <end position="38"/>
    </location>
</feature>
<organism evidence="3 4">
    <name type="scientific">Ananas comosus</name>
    <name type="common">Pineapple</name>
    <name type="synonym">Ananas ananas</name>
    <dbReference type="NCBI Taxonomy" id="4615"/>
    <lineage>
        <taxon>Eukaryota</taxon>
        <taxon>Viridiplantae</taxon>
        <taxon>Streptophyta</taxon>
        <taxon>Embryophyta</taxon>
        <taxon>Tracheophyta</taxon>
        <taxon>Spermatophyta</taxon>
        <taxon>Magnoliopsida</taxon>
        <taxon>Liliopsida</taxon>
        <taxon>Poales</taxon>
        <taxon>Bromeliaceae</taxon>
        <taxon>Bromelioideae</taxon>
        <taxon>Ananas</taxon>
    </lineage>
</organism>
<dbReference type="GO" id="GO:0005634">
    <property type="term" value="C:nucleus"/>
    <property type="evidence" value="ECO:0007669"/>
    <property type="project" value="TreeGrafter"/>
</dbReference>
<protein>
    <submittedName>
        <fullName evidence="4">Uncharacterized protein LOC109718825</fullName>
    </submittedName>
</protein>
<dbReference type="Gramene" id="Aco000466.1.mrna1">
    <property type="protein sequence ID" value="Aco000466.1.mrna1.cds1"/>
    <property type="gene ID" value="Aco000466.1.path1"/>
</dbReference>
<keyword evidence="3" id="KW-1185">Reference proteome</keyword>
<proteinExistence type="predicted"/>
<feature type="region of interest" description="Disordered" evidence="1">
    <location>
        <begin position="83"/>
        <end position="115"/>
    </location>
</feature>
<dbReference type="InterPro" id="IPR039607">
    <property type="entry name" value="VQ_8/17/18/20/21/25"/>
</dbReference>
<dbReference type="Proteomes" id="UP000515123">
    <property type="component" value="Linkage group 12"/>
</dbReference>
<evidence type="ECO:0000259" key="2">
    <source>
        <dbReference type="Pfam" id="PF05678"/>
    </source>
</evidence>
<reference evidence="3" key="1">
    <citation type="journal article" date="2015" name="Nat. Genet.">
        <title>The pineapple genome and the evolution of CAM photosynthesis.</title>
        <authorList>
            <person name="Ming R."/>
            <person name="VanBuren R."/>
            <person name="Wai C.M."/>
            <person name="Tang H."/>
            <person name="Schatz M.C."/>
            <person name="Bowers J.E."/>
            <person name="Lyons E."/>
            <person name="Wang M.L."/>
            <person name="Chen J."/>
            <person name="Biggers E."/>
            <person name="Zhang J."/>
            <person name="Huang L."/>
            <person name="Zhang L."/>
            <person name="Miao W."/>
            <person name="Zhang J."/>
            <person name="Ye Z."/>
            <person name="Miao C."/>
            <person name="Lin Z."/>
            <person name="Wang H."/>
            <person name="Zhou H."/>
            <person name="Yim W.C."/>
            <person name="Priest H.D."/>
            <person name="Zheng C."/>
            <person name="Woodhouse M."/>
            <person name="Edger P.P."/>
            <person name="Guyot R."/>
            <person name="Guo H.B."/>
            <person name="Guo H."/>
            <person name="Zheng G."/>
            <person name="Singh R."/>
            <person name="Sharma A."/>
            <person name="Min X."/>
            <person name="Zheng Y."/>
            <person name="Lee H."/>
            <person name="Gurtowski J."/>
            <person name="Sedlazeck F.J."/>
            <person name="Harkess A."/>
            <person name="McKain M.R."/>
            <person name="Liao Z."/>
            <person name="Fang J."/>
            <person name="Liu J."/>
            <person name="Zhang X."/>
            <person name="Zhang Q."/>
            <person name="Hu W."/>
            <person name="Qin Y."/>
            <person name="Wang K."/>
            <person name="Chen L.Y."/>
            <person name="Shirley N."/>
            <person name="Lin Y.R."/>
            <person name="Liu L.Y."/>
            <person name="Hernandez A.G."/>
            <person name="Wright C.L."/>
            <person name="Bulone V."/>
            <person name="Tuskan G.A."/>
            <person name="Heath K."/>
            <person name="Zee F."/>
            <person name="Moore P.H."/>
            <person name="Sunkar R."/>
            <person name="Leebens-Mack J.H."/>
            <person name="Mockler T."/>
            <person name="Bennetzen J.L."/>
            <person name="Freeling M."/>
            <person name="Sankoff D."/>
            <person name="Paterson A.H."/>
            <person name="Zhu X."/>
            <person name="Yang X."/>
            <person name="Smith J.A."/>
            <person name="Cushman J.C."/>
            <person name="Paull R.E."/>
            <person name="Yu Q."/>
        </authorList>
    </citation>
    <scope>NUCLEOTIDE SEQUENCE [LARGE SCALE GENOMIC DNA]</scope>
    <source>
        <strain evidence="3">cv. F153</strain>
    </source>
</reference>
<evidence type="ECO:0000313" key="4">
    <source>
        <dbReference type="RefSeq" id="XP_020100834.1"/>
    </source>
</evidence>
<name>A0A6P5FXT1_ANACO</name>
<evidence type="ECO:0000313" key="3">
    <source>
        <dbReference type="Proteomes" id="UP000515123"/>
    </source>
</evidence>
<sequence length="198" mass="22024">MASSRFDAVETPISISISNSNSNSNSRPRRIELQAPRPASLMLREGSRTIDKRRKPVIIYMVSPKVIHAEASEFMSLVQRLTGPDSPTCNNNSSSETPKSFTAHRHSRHRSTQGRQFPVRVKARTLNPSRSIEALAHDHHQSRVPVQPISPTLFLRDLCSPSISGGSSLNWLLQGDDLLTPPSSLRGSQNYLDIFSQE</sequence>
<dbReference type="OrthoDB" id="1518325at2759"/>
<dbReference type="AlphaFoldDB" id="A0A6P5FXT1"/>
<evidence type="ECO:0000256" key="1">
    <source>
        <dbReference type="SAM" id="MobiDB-lite"/>
    </source>
</evidence>
<feature type="compositionally biased region" description="Basic residues" evidence="1">
    <location>
        <begin position="102"/>
        <end position="112"/>
    </location>
</feature>
<feature type="domain" description="VQ" evidence="2">
    <location>
        <begin position="62"/>
        <end position="87"/>
    </location>
</feature>
<dbReference type="RefSeq" id="XP_020100834.1">
    <property type="nucleotide sequence ID" value="XM_020245245.1"/>
</dbReference>
<dbReference type="Pfam" id="PF05678">
    <property type="entry name" value="VQ"/>
    <property type="match status" value="1"/>
</dbReference>
<feature type="compositionally biased region" description="Polar residues" evidence="1">
    <location>
        <begin position="85"/>
        <end position="100"/>
    </location>
</feature>
<dbReference type="GeneID" id="109718825"/>
<dbReference type="InterPro" id="IPR008889">
    <property type="entry name" value="VQ"/>
</dbReference>
<reference evidence="4" key="2">
    <citation type="submission" date="2025-08" db="UniProtKB">
        <authorList>
            <consortium name="RefSeq"/>
        </authorList>
    </citation>
    <scope>IDENTIFICATION</scope>
    <source>
        <tissue evidence="4">Leaf</tissue>
    </source>
</reference>
<feature type="compositionally biased region" description="Low complexity" evidence="1">
    <location>
        <begin position="16"/>
        <end position="26"/>
    </location>
</feature>